<accession>A0A366HPY5</accession>
<name>A0A366HPY5_9BACT</name>
<sequence length="95" mass="10907">MLTRGISPRASTPPANHWSQRFGKANYAVKWLVLLDMPEADQAVKVFREELATKWKDSEYGKILLNTLETEYRHASHDVKMGVVPWKRPEKSGNP</sequence>
<evidence type="ECO:0000313" key="2">
    <source>
        <dbReference type="Proteomes" id="UP000253426"/>
    </source>
</evidence>
<keyword evidence="2" id="KW-1185">Reference proteome</keyword>
<dbReference type="AlphaFoldDB" id="A0A366HPY5"/>
<reference evidence="1 2" key="1">
    <citation type="submission" date="2018-06" db="EMBL/GenBank/DDBJ databases">
        <title>Genomic Encyclopedia of Type Strains, Phase IV (KMG-IV): sequencing the most valuable type-strain genomes for metagenomic binning, comparative biology and taxonomic classification.</title>
        <authorList>
            <person name="Goeker M."/>
        </authorList>
    </citation>
    <scope>NUCLEOTIDE SEQUENCE [LARGE SCALE GENOMIC DNA]</scope>
    <source>
        <strain evidence="1 2">DSM 25532</strain>
    </source>
</reference>
<protein>
    <submittedName>
        <fullName evidence="1">Uncharacterized protein</fullName>
    </submittedName>
</protein>
<evidence type="ECO:0000313" key="1">
    <source>
        <dbReference type="EMBL" id="RBP45411.1"/>
    </source>
</evidence>
<proteinExistence type="predicted"/>
<dbReference type="EMBL" id="QNRR01000003">
    <property type="protein sequence ID" value="RBP45411.1"/>
    <property type="molecule type" value="Genomic_DNA"/>
</dbReference>
<gene>
    <name evidence="1" type="ORF">DES53_103410</name>
</gene>
<comment type="caution">
    <text evidence="1">The sequence shown here is derived from an EMBL/GenBank/DDBJ whole genome shotgun (WGS) entry which is preliminary data.</text>
</comment>
<organism evidence="1 2">
    <name type="scientific">Roseimicrobium gellanilyticum</name>
    <dbReference type="NCBI Taxonomy" id="748857"/>
    <lineage>
        <taxon>Bacteria</taxon>
        <taxon>Pseudomonadati</taxon>
        <taxon>Verrucomicrobiota</taxon>
        <taxon>Verrucomicrobiia</taxon>
        <taxon>Verrucomicrobiales</taxon>
        <taxon>Verrucomicrobiaceae</taxon>
        <taxon>Roseimicrobium</taxon>
    </lineage>
</organism>
<dbReference type="Proteomes" id="UP000253426">
    <property type="component" value="Unassembled WGS sequence"/>
</dbReference>